<feature type="transmembrane region" description="Helical" evidence="2">
    <location>
        <begin position="213"/>
        <end position="231"/>
    </location>
</feature>
<evidence type="ECO:0000256" key="2">
    <source>
        <dbReference type="SAM" id="Phobius"/>
    </source>
</evidence>
<feature type="transmembrane region" description="Helical" evidence="2">
    <location>
        <begin position="145"/>
        <end position="163"/>
    </location>
</feature>
<keyword evidence="2" id="KW-0472">Membrane</keyword>
<keyword evidence="4" id="KW-1185">Reference proteome</keyword>
<accession>L8GL45</accession>
<dbReference type="VEuPathDB" id="AmoebaDB:ACA1_244930"/>
<dbReference type="Proteomes" id="UP000011083">
    <property type="component" value="Unassembled WGS sequence"/>
</dbReference>
<feature type="transmembrane region" description="Helical" evidence="2">
    <location>
        <begin position="334"/>
        <end position="351"/>
    </location>
</feature>
<name>L8GL45_ACACF</name>
<dbReference type="GeneID" id="14914095"/>
<keyword evidence="2" id="KW-1133">Transmembrane helix</keyword>
<dbReference type="KEGG" id="acan:ACA1_244930"/>
<feature type="region of interest" description="Disordered" evidence="1">
    <location>
        <begin position="429"/>
        <end position="465"/>
    </location>
</feature>
<protein>
    <submittedName>
        <fullName evidence="3">Uncharacterized protein</fullName>
    </submittedName>
</protein>
<gene>
    <name evidence="3" type="ORF">ACA1_244930</name>
</gene>
<sequence length="465" mass="50584">MRRASAQTWLASARSQPPLSQISTRIGARSAAILTGAAGSSSRSASLLSTVATATRPNLHTPFTTAASATLRRLGLNGLAQPLRAGLRSKLPGGRRSYSTEVPAAAETAKVAETPASLDALRAEFYEFQKRTLNWNIGGVSVPKAVLWLVFFQFLGLAPYSFALERNESVVFVREYMEKVQSMAESSGLPLGDDHNQHMPSFTRGLTGWERTALHSVASVATLSVIAFLWARRRTRRSFNSFILSRALGEPTGTYPITMENVVRKGDALKIKGEGLKSVRSDVVRLAGLKAVQASVGLLLASTASSYAFTTWVDGKVRDGVIRFRRSDVLQGETALSLVLLFNFLVSWAVLVYQPYTIFPFVISNVLMSYLRFTDSTYKHVTLPSKETPVVTEHKAVEEVDGGKEYITLTEKKSGSGCTRTETRVFVPDAAEAGGNAQRTLDITTKTEGDADTQRSLDTTTKTDA</sequence>
<proteinExistence type="predicted"/>
<organism evidence="3 4">
    <name type="scientific">Acanthamoeba castellanii (strain ATCC 30010 / Neff)</name>
    <dbReference type="NCBI Taxonomy" id="1257118"/>
    <lineage>
        <taxon>Eukaryota</taxon>
        <taxon>Amoebozoa</taxon>
        <taxon>Discosea</taxon>
        <taxon>Longamoebia</taxon>
        <taxon>Centramoebida</taxon>
        <taxon>Acanthamoebidae</taxon>
        <taxon>Acanthamoeba</taxon>
    </lineage>
</organism>
<evidence type="ECO:0000256" key="1">
    <source>
        <dbReference type="SAM" id="MobiDB-lite"/>
    </source>
</evidence>
<feature type="compositionally biased region" description="Basic and acidic residues" evidence="1">
    <location>
        <begin position="445"/>
        <end position="465"/>
    </location>
</feature>
<evidence type="ECO:0000313" key="3">
    <source>
        <dbReference type="EMBL" id="ELR13443.1"/>
    </source>
</evidence>
<dbReference type="RefSeq" id="XP_004335456.1">
    <property type="nucleotide sequence ID" value="XM_004335408.1"/>
</dbReference>
<dbReference type="AlphaFoldDB" id="L8GL45"/>
<evidence type="ECO:0000313" key="4">
    <source>
        <dbReference type="Proteomes" id="UP000011083"/>
    </source>
</evidence>
<keyword evidence="2" id="KW-0812">Transmembrane</keyword>
<reference evidence="3 4" key="1">
    <citation type="journal article" date="2013" name="Genome Biol.">
        <title>Genome of Acanthamoeba castellanii highlights extensive lateral gene transfer and early evolution of tyrosine kinase signaling.</title>
        <authorList>
            <person name="Clarke M."/>
            <person name="Lohan A.J."/>
            <person name="Liu B."/>
            <person name="Lagkouvardos I."/>
            <person name="Roy S."/>
            <person name="Zafar N."/>
            <person name="Bertelli C."/>
            <person name="Schilde C."/>
            <person name="Kianianmomeni A."/>
            <person name="Burglin T.R."/>
            <person name="Frech C."/>
            <person name="Turcotte B."/>
            <person name="Kopec K.O."/>
            <person name="Synnott J.M."/>
            <person name="Choo C."/>
            <person name="Paponov I."/>
            <person name="Finkler A."/>
            <person name="Soon Heng Tan C."/>
            <person name="Hutchins A.P."/>
            <person name="Weinmeier T."/>
            <person name="Rattei T."/>
            <person name="Chu J.S."/>
            <person name="Gimenez G."/>
            <person name="Irimia M."/>
            <person name="Rigden D.J."/>
            <person name="Fitzpatrick D.A."/>
            <person name="Lorenzo-Morales J."/>
            <person name="Bateman A."/>
            <person name="Chiu C.H."/>
            <person name="Tang P."/>
            <person name="Hegemann P."/>
            <person name="Fromm H."/>
            <person name="Raoult D."/>
            <person name="Greub G."/>
            <person name="Miranda-Saavedra D."/>
            <person name="Chen N."/>
            <person name="Nash P."/>
            <person name="Ginger M.L."/>
            <person name="Horn M."/>
            <person name="Schaap P."/>
            <person name="Caler L."/>
            <person name="Loftus B."/>
        </authorList>
    </citation>
    <scope>NUCLEOTIDE SEQUENCE [LARGE SCALE GENOMIC DNA]</scope>
    <source>
        <strain evidence="3 4">Neff</strain>
    </source>
</reference>
<dbReference type="EMBL" id="KB008093">
    <property type="protein sequence ID" value="ELR13443.1"/>
    <property type="molecule type" value="Genomic_DNA"/>
</dbReference>